<dbReference type="Gene3D" id="3.40.710.10">
    <property type="entry name" value="DD-peptidase/beta-lactamase superfamily"/>
    <property type="match status" value="1"/>
</dbReference>
<dbReference type="GO" id="GO:0030655">
    <property type="term" value="P:beta-lactam antibiotic catabolic process"/>
    <property type="evidence" value="ECO:0007669"/>
    <property type="project" value="InterPro"/>
</dbReference>
<evidence type="ECO:0000256" key="7">
    <source>
        <dbReference type="SAM" id="MobiDB-lite"/>
    </source>
</evidence>
<protein>
    <recommendedName>
        <fullName evidence="3 6">Beta-lactamase</fullName>
        <ecNumber evidence="3 6">3.5.2.6</ecNumber>
    </recommendedName>
</protein>
<dbReference type="Proteomes" id="UP000295497">
    <property type="component" value="Chromosome"/>
</dbReference>
<dbReference type="PROSITE" id="PS51257">
    <property type="entry name" value="PROKAR_LIPOPROTEIN"/>
    <property type="match status" value="1"/>
</dbReference>
<evidence type="ECO:0000256" key="4">
    <source>
        <dbReference type="ARBA" id="ARBA00022801"/>
    </source>
</evidence>
<dbReference type="GO" id="GO:0008800">
    <property type="term" value="F:beta-lactamase activity"/>
    <property type="evidence" value="ECO:0007669"/>
    <property type="project" value="UniProtKB-UniRule"/>
</dbReference>
<evidence type="ECO:0000313" key="9">
    <source>
        <dbReference type="EMBL" id="AUX30301.1"/>
    </source>
</evidence>
<dbReference type="AlphaFoldDB" id="A0A4P2QKS1"/>
<comment type="catalytic activity">
    <reaction evidence="1 6">
        <text>a beta-lactam + H2O = a substituted beta-amino acid</text>
        <dbReference type="Rhea" id="RHEA:20401"/>
        <dbReference type="ChEBI" id="CHEBI:15377"/>
        <dbReference type="ChEBI" id="CHEBI:35627"/>
        <dbReference type="ChEBI" id="CHEBI:140347"/>
        <dbReference type="EC" id="3.5.2.6"/>
    </reaction>
</comment>
<reference evidence="9 10" key="1">
    <citation type="submission" date="2015-09" db="EMBL/GenBank/DDBJ databases">
        <title>Sorangium comparison.</title>
        <authorList>
            <person name="Zaburannyi N."/>
            <person name="Bunk B."/>
            <person name="Overmann J."/>
            <person name="Mueller R."/>
        </authorList>
    </citation>
    <scope>NUCLEOTIDE SEQUENCE [LARGE SCALE GENOMIC DNA]</scope>
    <source>
        <strain evidence="9 10">So ce836</strain>
    </source>
</reference>
<dbReference type="InterPro" id="IPR000871">
    <property type="entry name" value="Beta-lactam_class-A"/>
</dbReference>
<dbReference type="InterPro" id="IPR023650">
    <property type="entry name" value="Beta-lactam_class-A_AS"/>
</dbReference>
<dbReference type="PROSITE" id="PS51318">
    <property type="entry name" value="TAT"/>
    <property type="match status" value="1"/>
</dbReference>
<dbReference type="InterPro" id="IPR045155">
    <property type="entry name" value="Beta-lactam_cat"/>
</dbReference>
<keyword evidence="5 6" id="KW-0046">Antibiotic resistance</keyword>
<dbReference type="EMBL" id="CP012672">
    <property type="protein sequence ID" value="AUX30301.1"/>
    <property type="molecule type" value="Genomic_DNA"/>
</dbReference>
<evidence type="ECO:0000313" key="10">
    <source>
        <dbReference type="Proteomes" id="UP000295497"/>
    </source>
</evidence>
<dbReference type="PANTHER" id="PTHR35333:SF3">
    <property type="entry name" value="BETA-LACTAMASE-TYPE TRANSPEPTIDASE FOLD CONTAINING PROTEIN"/>
    <property type="match status" value="1"/>
</dbReference>
<dbReference type="RefSeq" id="WP_129574321.1">
    <property type="nucleotide sequence ID" value="NZ_CP012672.1"/>
</dbReference>
<dbReference type="InterPro" id="IPR012338">
    <property type="entry name" value="Beta-lactam/transpept-like"/>
</dbReference>
<dbReference type="PANTHER" id="PTHR35333">
    <property type="entry name" value="BETA-LACTAMASE"/>
    <property type="match status" value="1"/>
</dbReference>
<evidence type="ECO:0000259" key="8">
    <source>
        <dbReference type="Pfam" id="PF13354"/>
    </source>
</evidence>
<gene>
    <name evidence="9" type="ORF">SOCE836_024010</name>
</gene>
<keyword evidence="4 6" id="KW-0378">Hydrolase</keyword>
<evidence type="ECO:0000256" key="6">
    <source>
        <dbReference type="RuleBase" id="RU361140"/>
    </source>
</evidence>
<evidence type="ECO:0000256" key="1">
    <source>
        <dbReference type="ARBA" id="ARBA00001526"/>
    </source>
</evidence>
<feature type="region of interest" description="Disordered" evidence="7">
    <location>
        <begin position="28"/>
        <end position="69"/>
    </location>
</feature>
<feature type="domain" description="Beta-lactamase class A catalytic" evidence="8">
    <location>
        <begin position="84"/>
        <end position="302"/>
    </location>
</feature>
<evidence type="ECO:0000256" key="3">
    <source>
        <dbReference type="ARBA" id="ARBA00012865"/>
    </source>
</evidence>
<evidence type="ECO:0000256" key="5">
    <source>
        <dbReference type="ARBA" id="ARBA00023251"/>
    </source>
</evidence>
<name>A0A4P2QKS1_SORCE</name>
<dbReference type="GO" id="GO:0046677">
    <property type="term" value="P:response to antibiotic"/>
    <property type="evidence" value="ECO:0007669"/>
    <property type="project" value="UniProtKB-UniRule"/>
</dbReference>
<comment type="similarity">
    <text evidence="2 6">Belongs to the class-A beta-lactamase family.</text>
</comment>
<sequence>MQDHPRSSRRGFLGGAASVLLLGCAGAQQPQPAGAQTSSGAPATTPPAAAGAQTTASPAPSPGPRAQAAPALARIEAQLGGRVGVAALDTATGARVGHRAAERFAMCSTFKALLAACVLARVDQGQLRLDHRVTYRESDLLEHAPVTRARVAEGGLTVEDLCAAVIEISDNTAANLLLAQIGGPAGLTAYLRGLGDEVTRLDRNEPALNENVPGDPRDTTTPDAMTDTARAILIGDRALQRASRERLASWMVRSTTGLARLRAGLPKDWIVGDKTGTGMGIANDVAVAWRPSRAPIVIACFVDAPSASADARNAAHADVARVVAEAFG</sequence>
<accession>A0A4P2QKS1</accession>
<organism evidence="9 10">
    <name type="scientific">Sorangium cellulosum</name>
    <name type="common">Polyangium cellulosum</name>
    <dbReference type="NCBI Taxonomy" id="56"/>
    <lineage>
        <taxon>Bacteria</taxon>
        <taxon>Pseudomonadati</taxon>
        <taxon>Myxococcota</taxon>
        <taxon>Polyangia</taxon>
        <taxon>Polyangiales</taxon>
        <taxon>Polyangiaceae</taxon>
        <taxon>Sorangium</taxon>
    </lineage>
</organism>
<dbReference type="SUPFAM" id="SSF56601">
    <property type="entry name" value="beta-lactamase/transpeptidase-like"/>
    <property type="match status" value="1"/>
</dbReference>
<dbReference type="EC" id="3.5.2.6" evidence="3 6"/>
<dbReference type="PRINTS" id="PR00118">
    <property type="entry name" value="BLACTAMASEA"/>
</dbReference>
<dbReference type="InterPro" id="IPR006311">
    <property type="entry name" value="TAT_signal"/>
</dbReference>
<evidence type="ECO:0000256" key="2">
    <source>
        <dbReference type="ARBA" id="ARBA00009009"/>
    </source>
</evidence>
<dbReference type="NCBIfam" id="NF033103">
    <property type="entry name" value="bla_class_A"/>
    <property type="match status" value="1"/>
</dbReference>
<dbReference type="PROSITE" id="PS00146">
    <property type="entry name" value="BETA_LACTAMASE_A"/>
    <property type="match status" value="1"/>
</dbReference>
<dbReference type="Pfam" id="PF13354">
    <property type="entry name" value="Beta-lactamase2"/>
    <property type="match status" value="1"/>
</dbReference>
<proteinExistence type="inferred from homology"/>